<feature type="compositionally biased region" description="Polar residues" evidence="1">
    <location>
        <begin position="937"/>
        <end position="947"/>
    </location>
</feature>
<dbReference type="OrthoDB" id="9815272at2"/>
<keyword evidence="3" id="KW-1185">Reference proteome</keyword>
<sequence>MMPSPTTQTVSSKPSPGGALPATPQQAQINAVGIRQLSQALQNAGMDGATALRRYNDAVRQGPQQTEIALGKLQQVADTIGYDADIRYGVYQAPKPVRPAPTPEQEAKSSTAIETGKAFWNGLVDAASGISRLPQAAVDTFVMADALRSPVPTLAMQIADNRPATKVVSGGLQAVGDFATAMLDHAKVDLDTSGKYDQGLIVSDGEGGYKLGSLEGAAHSIGSSAAFMASMLGPGLAGKVGTKLGIVGKALKAAQAEGNVERVAELTRQAIGTDKATRFLGGVVSQLQPLYQDALDATGNPQQAARFAGLVAPVVAAVDAFTGVESMLGKSELAAARKGMIREALGRMGTEVTEDAMIPAARSFIDKFVKDPLVTGAREMAIEGITETGQEAYTKLVENIFDATDKQSKFAEQTGDTTLRMLNSLAMGGAFGFAAGGAGRMAQNIGAHHPAAFAMLQDAYRQEGKVGLQSALDDLADGADRISREGGDGEGMKQQLGKMASVIQSFKNPYTVAPKTQFQYYDLNYNQLPDQQQQLDELRVRRDGLIGDQPTDIDEQGNPYAVDPVVAQRELALLMPQIEDQGRRVSYLEGVRDRLAQTGTYQDWGKGFDLIGKFQPGDRVRGTDADTRDDVDGTVAQVSPDGQTVTLDVTNPDGTTRSVDVRATEVRDGQIGPATTPVQDTAMGDIAVGDSIRDGFQNYQQDDRVYQPGERVVLASNPDASFPVTDVTPNEQGDPVLTIQGPQGELSGTMAELTDKANPNRLVGSYSPTQALAAEDGRKQAAERQKKIDSLNKKVPAAVRTALDAMTDSDLIARYNQATDASEKQYIELLAEQRFGTVNLKSVTATQASAAPDPLEADTPTVDPYNTTAEDISDEQWNQLAETDEIPDAVVNDMAVRLLDEVNFSERQQMVFEQMNDTELLRLQAALDSLTDKLATEPTTDNGNQDIPISENPDRTPDPIGSPGETAPVAVGPAAEGAPVGVSESLPVDPQPVRTGLEEQQSADVSGQSSPPEPAPAAEPVWRDPVRPNKRRAARPVEKKAAATTAPLTDTVYREFRQSPADYAFPAGVLEGIATRILDGSVTNRDMAVYQNRRTEIDNIKATLPATTAQGKAIDQAEATLDEDSDELGETIDRYEQERQRRAAEDSAPSDQQIDEQLRKLAAGDKKARRQAAVQAISEPIADGEEIDIDGDLSPEEITSEAATATPADEVSVGTIGTTVKVLLSGGKATQGVIVGKGKDGDVMVRRMNRQGTMEEDFPHPPSSLLSPSGKAISIDPSLPAYNPPTASGLDAKKLAAGQRVIVPGATTPRVVADIVSVNPDGSADVRVVLSGATRTVPASQMSEPTATELTQLKNKLAERADTERRQGIRRQVADQAATPVGEQALSELSKQLRKAFPRLRVVLLSGAAMQEQFGTNDRGRIQTGTVYLNTDGATADTPIHEFAHAYMGVIKRDMPSVYERGLSLVEGTEYEARVRQQYPELTSRETVLDEALVTAIGEKGAGMQQPSKLRNFLTWAKAMLTKIGSRLGIPVSLETTLDSFATARASELLSGYKLSDSAGEGIDASHKAGVPLPSVVDENWLVANGSNLDSAGGKELVESRQVIYDPVTDTYSKVEVDLTTETNDIRSSLGAIKKEGGWTNWLVDHANFLDPQNMGRVLFGESERGKQWKALIEGQLAMVAPMKVAGHEAFKTFYALLDGKTTYRGAASAESVERWDVTGSVAGQAANLKIPVDIAVDIAMQYRTIITTKGHFDPKHREKTRAGIAPTMQVQLPNPEDPKNPIIVDLDKQQLRALEDRVFNQDASTMALVQKWNDHTKAMYGPLARIRLLMTGQTLDNIADYYPITTASTEQSIMGRSIERFIDDAGYLKDRNSGAPARIRADGFLASVNRYQNAAEDYVQLSPLWQNLKGLAQRQQPLLNQLGYDRLQGAINKLADSYAAPNAGSMKVDSWFSYDLRKLLKLATLSRFAFNVAIPLKQTTGFLSAYGSGAIKQEYLNREWFNYMKLIGQSYALVGRGGAEGNYGWLGGGDTAFDTGQAELRSIGTPDAAVLLWRSQGQTHPDIHFDEWSRLKDNAGARSQLTAKLRSFLEEYGLSISQRADSAVVYALFNAAKAQVAAESPEMPPQQQLAEAATRAKEALYYSNQTFDKTDKAAVQFTQTPVEQYLLLYKGQGVKIFNTLARRQIEVTQAKSPAEKAKAKNRLYAALTINALMAPLITTAVDMSVAALRNLTAPGDDKDEGLSEEEKQQQAFVDGGFAYLSSVLSQVLPAELGEMASGVAYMASNPVSRREYLDSNPLGSYADLYTSLASLGVGATIRRFSTEERWQKEMTKSFQQALRAGAVFTGMPMEAVRQINNGIGQLWLPEERPRRQGRQRDNDYAIEYLTGQAGN</sequence>
<dbReference type="RefSeq" id="WP_106140081.1">
    <property type="nucleotide sequence ID" value="NZ_PVTE01000025.1"/>
</dbReference>
<evidence type="ECO:0000313" key="2">
    <source>
        <dbReference type="EMBL" id="PRY29800.1"/>
    </source>
</evidence>
<gene>
    <name evidence="2" type="ORF">CLV58_12562</name>
</gene>
<feature type="region of interest" description="Disordered" evidence="1">
    <location>
        <begin position="935"/>
        <end position="1043"/>
    </location>
</feature>
<evidence type="ECO:0000313" key="3">
    <source>
        <dbReference type="Proteomes" id="UP000238375"/>
    </source>
</evidence>
<protein>
    <recommendedName>
        <fullName evidence="4">Large polyvalent protein associated domain-containing protein</fullName>
    </recommendedName>
</protein>
<organism evidence="2 3">
    <name type="scientific">Spirosoma oryzae</name>
    <dbReference type="NCBI Taxonomy" id="1469603"/>
    <lineage>
        <taxon>Bacteria</taxon>
        <taxon>Pseudomonadati</taxon>
        <taxon>Bacteroidota</taxon>
        <taxon>Cytophagia</taxon>
        <taxon>Cytophagales</taxon>
        <taxon>Cytophagaceae</taxon>
        <taxon>Spirosoma</taxon>
    </lineage>
</organism>
<feature type="compositionally biased region" description="Low complexity" evidence="1">
    <location>
        <begin position="963"/>
        <end position="982"/>
    </location>
</feature>
<feature type="compositionally biased region" description="Polar residues" evidence="1">
    <location>
        <begin position="1"/>
        <end position="14"/>
    </location>
</feature>
<comment type="caution">
    <text evidence="2">The sequence shown here is derived from an EMBL/GenBank/DDBJ whole genome shotgun (WGS) entry which is preliminary data.</text>
</comment>
<feature type="region of interest" description="Disordered" evidence="1">
    <location>
        <begin position="1"/>
        <end position="25"/>
    </location>
</feature>
<evidence type="ECO:0008006" key="4">
    <source>
        <dbReference type="Google" id="ProtNLM"/>
    </source>
</evidence>
<dbReference type="EMBL" id="PVTE01000025">
    <property type="protein sequence ID" value="PRY29800.1"/>
    <property type="molecule type" value="Genomic_DNA"/>
</dbReference>
<reference evidence="2 3" key="1">
    <citation type="submission" date="2018-03" db="EMBL/GenBank/DDBJ databases">
        <title>Genomic Encyclopedia of Archaeal and Bacterial Type Strains, Phase II (KMG-II): from individual species to whole genera.</title>
        <authorList>
            <person name="Goeker M."/>
        </authorList>
    </citation>
    <scope>NUCLEOTIDE SEQUENCE [LARGE SCALE GENOMIC DNA]</scope>
    <source>
        <strain evidence="2 3">DSM 28354</strain>
    </source>
</reference>
<accession>A0A2T0S8P9</accession>
<feature type="compositionally biased region" description="Polar residues" evidence="1">
    <location>
        <begin position="998"/>
        <end position="1010"/>
    </location>
</feature>
<evidence type="ECO:0000256" key="1">
    <source>
        <dbReference type="SAM" id="MobiDB-lite"/>
    </source>
</evidence>
<dbReference type="Proteomes" id="UP000238375">
    <property type="component" value="Unassembled WGS sequence"/>
</dbReference>
<proteinExistence type="predicted"/>
<name>A0A2T0S8P9_9BACT</name>